<comment type="subcellular location">
    <subcellularLocation>
        <location evidence="5">Cytoplasm</location>
    </subcellularLocation>
</comment>
<keyword evidence="5 7" id="KW-0418">Kinase</keyword>
<dbReference type="EC" id="2.7.1.24" evidence="5 6"/>
<keyword evidence="4 5" id="KW-0173">Coenzyme A biosynthesis</keyword>
<keyword evidence="5" id="KW-0963">Cytoplasm</keyword>
<dbReference type="GO" id="GO:0015937">
    <property type="term" value="P:coenzyme A biosynthetic process"/>
    <property type="evidence" value="ECO:0007669"/>
    <property type="project" value="UniProtKB-UniRule"/>
</dbReference>
<evidence type="ECO:0000313" key="8">
    <source>
        <dbReference type="Proteomes" id="UP001218638"/>
    </source>
</evidence>
<dbReference type="NCBIfam" id="TIGR00152">
    <property type="entry name" value="dephospho-CoA kinase"/>
    <property type="match status" value="1"/>
</dbReference>
<sequence>MVIGLTGGMGCGKSTAANLFKELGYRLVDSDALVREHILVQPEVRAEVRRAWGAEMLNDDGSIDRKRLAAKVFSDDEARIKLENWVHPRLYARWRELLRAEPDSNWVFEVPLLFEQRLENWFDFIVCVASSADVQLARLSKRGISHALAEQRISKQLPLARKIDSADRVLWNDGTLSALREQVEFLHAELSAGRNDA</sequence>
<evidence type="ECO:0000256" key="5">
    <source>
        <dbReference type="HAMAP-Rule" id="MF_00376"/>
    </source>
</evidence>
<organism evidence="7 8">
    <name type="scientific">Synoicihabitans lomoniglobus</name>
    <dbReference type="NCBI Taxonomy" id="2909285"/>
    <lineage>
        <taxon>Bacteria</taxon>
        <taxon>Pseudomonadati</taxon>
        <taxon>Verrucomicrobiota</taxon>
        <taxon>Opitutia</taxon>
        <taxon>Opitutales</taxon>
        <taxon>Opitutaceae</taxon>
        <taxon>Synoicihabitans</taxon>
    </lineage>
</organism>
<dbReference type="Proteomes" id="UP001218638">
    <property type="component" value="Chromosome"/>
</dbReference>
<gene>
    <name evidence="5 7" type="primary">coaE</name>
    <name evidence="7" type="ORF">PXH66_10105</name>
</gene>
<evidence type="ECO:0000256" key="4">
    <source>
        <dbReference type="ARBA" id="ARBA00022993"/>
    </source>
</evidence>
<feature type="binding site" evidence="5">
    <location>
        <begin position="10"/>
        <end position="15"/>
    </location>
    <ligand>
        <name>ATP</name>
        <dbReference type="ChEBI" id="CHEBI:30616"/>
    </ligand>
</feature>
<keyword evidence="2 5" id="KW-0547">Nucleotide-binding</keyword>
<accession>A0AAF0CSH0</accession>
<evidence type="ECO:0000256" key="6">
    <source>
        <dbReference type="NCBIfam" id="TIGR00152"/>
    </source>
</evidence>
<dbReference type="Gene3D" id="3.40.50.300">
    <property type="entry name" value="P-loop containing nucleotide triphosphate hydrolases"/>
    <property type="match status" value="1"/>
</dbReference>
<dbReference type="Pfam" id="PF01121">
    <property type="entry name" value="CoaE"/>
    <property type="match status" value="1"/>
</dbReference>
<dbReference type="HAMAP" id="MF_00376">
    <property type="entry name" value="Dephospho_CoA_kinase"/>
    <property type="match status" value="1"/>
</dbReference>
<dbReference type="EMBL" id="CP119075">
    <property type="protein sequence ID" value="WED67204.1"/>
    <property type="molecule type" value="Genomic_DNA"/>
</dbReference>
<dbReference type="InterPro" id="IPR027417">
    <property type="entry name" value="P-loop_NTPase"/>
</dbReference>
<evidence type="ECO:0000256" key="1">
    <source>
        <dbReference type="ARBA" id="ARBA00009018"/>
    </source>
</evidence>
<name>A0AAF0CSH0_9BACT</name>
<dbReference type="InterPro" id="IPR001977">
    <property type="entry name" value="Depp_CoAkinase"/>
</dbReference>
<evidence type="ECO:0000256" key="3">
    <source>
        <dbReference type="ARBA" id="ARBA00022840"/>
    </source>
</evidence>
<dbReference type="RefSeq" id="WP_330931466.1">
    <property type="nucleotide sequence ID" value="NZ_CP119075.1"/>
</dbReference>
<dbReference type="PROSITE" id="PS51219">
    <property type="entry name" value="DPCK"/>
    <property type="match status" value="1"/>
</dbReference>
<keyword evidence="5 7" id="KW-0808">Transferase</keyword>
<dbReference type="GO" id="GO:0004140">
    <property type="term" value="F:dephospho-CoA kinase activity"/>
    <property type="evidence" value="ECO:0007669"/>
    <property type="project" value="UniProtKB-UniRule"/>
</dbReference>
<dbReference type="CDD" id="cd02022">
    <property type="entry name" value="DPCK"/>
    <property type="match status" value="1"/>
</dbReference>
<dbReference type="GO" id="GO:0005524">
    <property type="term" value="F:ATP binding"/>
    <property type="evidence" value="ECO:0007669"/>
    <property type="project" value="UniProtKB-UniRule"/>
</dbReference>
<keyword evidence="8" id="KW-1185">Reference proteome</keyword>
<reference evidence="7" key="1">
    <citation type="submission" date="2023-03" db="EMBL/GenBank/DDBJ databases">
        <title>Lomoglobus Profundus gen. nov., sp. nov., a novel member of the phylum Verrucomicrobia, isolated from deep-marine sediment of South China Sea.</title>
        <authorList>
            <person name="Ahmad T."/>
            <person name="Ishaq S.E."/>
            <person name="Wang F."/>
        </authorList>
    </citation>
    <scope>NUCLEOTIDE SEQUENCE</scope>
    <source>
        <strain evidence="7">LMO-M01</strain>
    </source>
</reference>
<keyword evidence="3 5" id="KW-0067">ATP-binding</keyword>
<proteinExistence type="inferred from homology"/>
<evidence type="ECO:0000256" key="2">
    <source>
        <dbReference type="ARBA" id="ARBA00022741"/>
    </source>
</evidence>
<comment type="function">
    <text evidence="5">Catalyzes the phosphorylation of the 3'-hydroxyl group of dephosphocoenzyme A to form coenzyme A.</text>
</comment>
<dbReference type="AlphaFoldDB" id="A0AAF0CSH0"/>
<comment type="similarity">
    <text evidence="1 5">Belongs to the CoaE family.</text>
</comment>
<comment type="catalytic activity">
    <reaction evidence="5">
        <text>3'-dephospho-CoA + ATP = ADP + CoA + H(+)</text>
        <dbReference type="Rhea" id="RHEA:18245"/>
        <dbReference type="ChEBI" id="CHEBI:15378"/>
        <dbReference type="ChEBI" id="CHEBI:30616"/>
        <dbReference type="ChEBI" id="CHEBI:57287"/>
        <dbReference type="ChEBI" id="CHEBI:57328"/>
        <dbReference type="ChEBI" id="CHEBI:456216"/>
        <dbReference type="EC" id="2.7.1.24"/>
    </reaction>
</comment>
<dbReference type="PANTHER" id="PTHR10695">
    <property type="entry name" value="DEPHOSPHO-COA KINASE-RELATED"/>
    <property type="match status" value="1"/>
</dbReference>
<dbReference type="SUPFAM" id="SSF52540">
    <property type="entry name" value="P-loop containing nucleoside triphosphate hydrolases"/>
    <property type="match status" value="1"/>
</dbReference>
<dbReference type="GO" id="GO:0005737">
    <property type="term" value="C:cytoplasm"/>
    <property type="evidence" value="ECO:0007669"/>
    <property type="project" value="UniProtKB-SubCell"/>
</dbReference>
<dbReference type="PANTHER" id="PTHR10695:SF46">
    <property type="entry name" value="BIFUNCTIONAL COENZYME A SYNTHASE-RELATED"/>
    <property type="match status" value="1"/>
</dbReference>
<dbReference type="KEGG" id="slom:PXH66_10105"/>
<evidence type="ECO:0000313" key="7">
    <source>
        <dbReference type="EMBL" id="WED67204.1"/>
    </source>
</evidence>
<comment type="pathway">
    <text evidence="5">Cofactor biosynthesis; coenzyme A biosynthesis; CoA from (R)-pantothenate: step 5/5.</text>
</comment>
<protein>
    <recommendedName>
        <fullName evidence="5 6">Dephospho-CoA kinase</fullName>
        <ecNumber evidence="5 6">2.7.1.24</ecNumber>
    </recommendedName>
    <alternativeName>
        <fullName evidence="5">Dephosphocoenzyme A kinase</fullName>
    </alternativeName>
</protein>